<keyword evidence="2" id="KW-1133">Transmembrane helix</keyword>
<gene>
    <name evidence="3" type="ORF">FHX34_102351</name>
</gene>
<dbReference type="OrthoDB" id="10018350at2"/>
<comment type="caution">
    <text evidence="3">The sequence shown here is derived from an EMBL/GenBank/DDBJ whole genome shotgun (WGS) entry which is preliminary data.</text>
</comment>
<accession>A0A561WJ05</accession>
<dbReference type="RefSeq" id="WP_145830823.1">
    <property type="nucleotide sequence ID" value="NZ_BOMX01000040.1"/>
</dbReference>
<reference evidence="3 4" key="1">
    <citation type="submission" date="2019-06" db="EMBL/GenBank/DDBJ databases">
        <title>Sequencing the genomes of 1000 actinobacteria strains.</title>
        <authorList>
            <person name="Klenk H.-P."/>
        </authorList>
    </citation>
    <scope>NUCLEOTIDE SEQUENCE [LARGE SCALE GENOMIC DNA]</scope>
    <source>
        <strain evidence="3 4">DSM 43866</strain>
    </source>
</reference>
<feature type="transmembrane region" description="Helical" evidence="2">
    <location>
        <begin position="148"/>
        <end position="169"/>
    </location>
</feature>
<dbReference type="Proteomes" id="UP000320239">
    <property type="component" value="Unassembled WGS sequence"/>
</dbReference>
<organism evidence="3 4">
    <name type="scientific">Actinoplanes teichomyceticus</name>
    <dbReference type="NCBI Taxonomy" id="1867"/>
    <lineage>
        <taxon>Bacteria</taxon>
        <taxon>Bacillati</taxon>
        <taxon>Actinomycetota</taxon>
        <taxon>Actinomycetes</taxon>
        <taxon>Micromonosporales</taxon>
        <taxon>Micromonosporaceae</taxon>
        <taxon>Actinoplanes</taxon>
    </lineage>
</organism>
<protein>
    <submittedName>
        <fullName evidence="3">Uncharacterized protein</fullName>
    </submittedName>
</protein>
<evidence type="ECO:0000256" key="1">
    <source>
        <dbReference type="SAM" id="MobiDB-lite"/>
    </source>
</evidence>
<dbReference type="EMBL" id="VIWY01000002">
    <property type="protein sequence ID" value="TWG23800.1"/>
    <property type="molecule type" value="Genomic_DNA"/>
</dbReference>
<keyword evidence="2" id="KW-0472">Membrane</keyword>
<evidence type="ECO:0000256" key="2">
    <source>
        <dbReference type="SAM" id="Phobius"/>
    </source>
</evidence>
<proteinExistence type="predicted"/>
<evidence type="ECO:0000313" key="3">
    <source>
        <dbReference type="EMBL" id="TWG23800.1"/>
    </source>
</evidence>
<keyword evidence="4" id="KW-1185">Reference proteome</keyword>
<feature type="region of interest" description="Disordered" evidence="1">
    <location>
        <begin position="15"/>
        <end position="44"/>
    </location>
</feature>
<sequence>MSGILEHLHLPRSIRRASDGVHPPASPAERDHEVESTAEAGTPGAEVAPAAEVTPAGTASPQQPALDLTNEPVRPWQANVSALQETLDQHTFRLGPMEIVVYSAERVGDTSFQAAGTSMLRFTYGGLATGVVTAGASQLLANPRGIDLLLLGGAPGAGIVVLGVALNTYRILRYHVP</sequence>
<keyword evidence="2" id="KW-0812">Transmembrane</keyword>
<name>A0A561WJ05_ACTTI</name>
<evidence type="ECO:0000313" key="4">
    <source>
        <dbReference type="Proteomes" id="UP000320239"/>
    </source>
</evidence>
<dbReference type="AlphaFoldDB" id="A0A561WJ05"/>